<dbReference type="SUPFAM" id="SSF102645">
    <property type="entry name" value="CoaB-like"/>
    <property type="match status" value="1"/>
</dbReference>
<dbReference type="AlphaFoldDB" id="A0A9P7A4J4"/>
<organism evidence="1 2">
    <name type="scientific">Suillus placidus</name>
    <dbReference type="NCBI Taxonomy" id="48579"/>
    <lineage>
        <taxon>Eukaryota</taxon>
        <taxon>Fungi</taxon>
        <taxon>Dikarya</taxon>
        <taxon>Basidiomycota</taxon>
        <taxon>Agaricomycotina</taxon>
        <taxon>Agaricomycetes</taxon>
        <taxon>Agaricomycetidae</taxon>
        <taxon>Boletales</taxon>
        <taxon>Suillineae</taxon>
        <taxon>Suillaceae</taxon>
        <taxon>Suillus</taxon>
    </lineage>
</organism>
<evidence type="ECO:0000313" key="1">
    <source>
        <dbReference type="EMBL" id="KAG1781647.1"/>
    </source>
</evidence>
<name>A0A9P7A4J4_9AGAM</name>
<dbReference type="EMBL" id="JABBWD010000005">
    <property type="protein sequence ID" value="KAG1781647.1"/>
    <property type="molecule type" value="Genomic_DNA"/>
</dbReference>
<dbReference type="InterPro" id="IPR035929">
    <property type="entry name" value="CoaB-like_sf"/>
</dbReference>
<keyword evidence="2" id="KW-1185">Reference proteome</keyword>
<accession>A0A9P7A4J4</accession>
<comment type="caution">
    <text evidence="1">The sequence shown here is derived from an EMBL/GenBank/DDBJ whole genome shotgun (WGS) entry which is preliminary data.</text>
</comment>
<sequence>MSNTTREPQIFSAESYFETQPQPPSLVADIQGVHEFIQRQRQANRSVVLVTVRVIIRSARVMHPELEPEWRDHRSTAGAQCVRTSYHPQPHRVTDLMSTKSAAGSLYMLFFFSLYFANHHVGTRGATSAEYFLKAGYAVISMHRQFSLQPLC</sequence>
<proteinExistence type="predicted"/>
<gene>
    <name evidence="1" type="ORF">EV702DRAFT_598780</name>
</gene>
<dbReference type="OrthoDB" id="70224at2759"/>
<evidence type="ECO:0000313" key="2">
    <source>
        <dbReference type="Proteomes" id="UP000714275"/>
    </source>
</evidence>
<dbReference type="Proteomes" id="UP000714275">
    <property type="component" value="Unassembled WGS sequence"/>
</dbReference>
<protein>
    <submittedName>
        <fullName evidence="1">Uncharacterized protein</fullName>
    </submittedName>
</protein>
<dbReference type="Gene3D" id="3.40.50.10300">
    <property type="entry name" value="CoaB-like"/>
    <property type="match status" value="1"/>
</dbReference>
<reference evidence="1" key="1">
    <citation type="journal article" date="2020" name="New Phytol.">
        <title>Comparative genomics reveals dynamic genome evolution in host specialist ectomycorrhizal fungi.</title>
        <authorList>
            <person name="Lofgren L.A."/>
            <person name="Nguyen N.H."/>
            <person name="Vilgalys R."/>
            <person name="Ruytinx J."/>
            <person name="Liao H.L."/>
            <person name="Branco S."/>
            <person name="Kuo A."/>
            <person name="LaButti K."/>
            <person name="Lipzen A."/>
            <person name="Andreopoulos W."/>
            <person name="Pangilinan J."/>
            <person name="Riley R."/>
            <person name="Hundley H."/>
            <person name="Na H."/>
            <person name="Barry K."/>
            <person name="Grigoriev I.V."/>
            <person name="Stajich J.E."/>
            <person name="Kennedy P.G."/>
        </authorList>
    </citation>
    <scope>NUCLEOTIDE SEQUENCE</scope>
    <source>
        <strain evidence="1">DOB743</strain>
    </source>
</reference>